<feature type="transmembrane region" description="Helical" evidence="1">
    <location>
        <begin position="72"/>
        <end position="91"/>
    </location>
</feature>
<dbReference type="OrthoDB" id="286734at2759"/>
<proteinExistence type="predicted"/>
<evidence type="ECO:0000313" key="2">
    <source>
        <dbReference type="EMBL" id="CAG5072930.1"/>
    </source>
</evidence>
<accession>A0A8J2E9W4</accession>
<reference evidence="2" key="1">
    <citation type="submission" date="2021-04" db="EMBL/GenBank/DDBJ databases">
        <authorList>
            <person name="Chebbi M.A.C M."/>
        </authorList>
    </citation>
    <scope>NUCLEOTIDE SEQUENCE</scope>
</reference>
<organism evidence="2 3">
    <name type="scientific">Cotesia congregata</name>
    <name type="common">Parasitoid wasp</name>
    <name type="synonym">Apanteles congregatus</name>
    <dbReference type="NCBI Taxonomy" id="51543"/>
    <lineage>
        <taxon>Eukaryota</taxon>
        <taxon>Metazoa</taxon>
        <taxon>Ecdysozoa</taxon>
        <taxon>Arthropoda</taxon>
        <taxon>Hexapoda</taxon>
        <taxon>Insecta</taxon>
        <taxon>Pterygota</taxon>
        <taxon>Neoptera</taxon>
        <taxon>Endopterygota</taxon>
        <taxon>Hymenoptera</taxon>
        <taxon>Apocrita</taxon>
        <taxon>Ichneumonoidea</taxon>
        <taxon>Braconidae</taxon>
        <taxon>Microgastrinae</taxon>
        <taxon>Cotesia</taxon>
    </lineage>
</organism>
<name>A0A8J2E9W4_COTCN</name>
<feature type="non-terminal residue" evidence="2">
    <location>
        <position position="119"/>
    </location>
</feature>
<comment type="caution">
    <text evidence="2">The sequence shown here is derived from an EMBL/GenBank/DDBJ whole genome shotgun (WGS) entry which is preliminary data.</text>
</comment>
<keyword evidence="1" id="KW-1133">Transmembrane helix</keyword>
<dbReference type="InterPro" id="IPR049941">
    <property type="entry name" value="LPLAT_7/PORCN-like"/>
</dbReference>
<dbReference type="GO" id="GO:0016746">
    <property type="term" value="F:acyltransferase activity"/>
    <property type="evidence" value="ECO:0007669"/>
    <property type="project" value="UniProtKB-KW"/>
</dbReference>
<evidence type="ECO:0000256" key="1">
    <source>
        <dbReference type="SAM" id="Phobius"/>
    </source>
</evidence>
<dbReference type="EMBL" id="CAJNRD030001026">
    <property type="protein sequence ID" value="CAG5072930.1"/>
    <property type="molecule type" value="Genomic_DNA"/>
</dbReference>
<evidence type="ECO:0000313" key="3">
    <source>
        <dbReference type="Proteomes" id="UP000786811"/>
    </source>
</evidence>
<dbReference type="PANTHER" id="PTHR13906">
    <property type="entry name" value="PORCUPINE"/>
    <property type="match status" value="1"/>
</dbReference>
<keyword evidence="2" id="KW-0012">Acyltransferase</keyword>
<protein>
    <submittedName>
        <fullName evidence="2">Similar to MBOAT1: Lysophospholipid acyltransferase 1 (Homo sapiens)</fullName>
    </submittedName>
</protein>
<keyword evidence="1" id="KW-0812">Transmembrane</keyword>
<dbReference type="GO" id="GO:0016020">
    <property type="term" value="C:membrane"/>
    <property type="evidence" value="ECO:0007669"/>
    <property type="project" value="TreeGrafter"/>
</dbReference>
<feature type="transmembrane region" description="Helical" evidence="1">
    <location>
        <begin position="34"/>
        <end position="60"/>
    </location>
</feature>
<dbReference type="AlphaFoldDB" id="A0A8J2E9W4"/>
<gene>
    <name evidence="2" type="ORF">HICCMSTLAB_LOCUS198</name>
</gene>
<feature type="transmembrane region" description="Helical" evidence="1">
    <location>
        <begin position="97"/>
        <end position="118"/>
    </location>
</feature>
<keyword evidence="1" id="KW-0472">Membrane</keyword>
<keyword evidence="3" id="KW-1185">Reference proteome</keyword>
<dbReference type="Proteomes" id="UP000786811">
    <property type="component" value="Unassembled WGS sequence"/>
</dbReference>
<dbReference type="GO" id="GO:0030258">
    <property type="term" value="P:lipid modification"/>
    <property type="evidence" value="ECO:0007669"/>
    <property type="project" value="TreeGrafter"/>
</dbReference>
<sequence length="119" mass="13316">TNFVLSQFTALFFAGILRVFLKPGLVAPATRHLFGLVVGLLLGYFCFGKQAAHLAGLPALCFIAMRTQDPRCVQRVVLTLALGYLSCVHYYRQIYAYGSYTLDITGMIFIKLMELIIIF</sequence>
<dbReference type="PANTHER" id="PTHR13906:SF4">
    <property type="entry name" value="LYSOPHOSPHOLIPID ACYLTRANSFERASE 6"/>
    <property type="match status" value="1"/>
</dbReference>
<keyword evidence="2" id="KW-0808">Transferase</keyword>